<dbReference type="CDD" id="cd00920">
    <property type="entry name" value="Cupredoxin"/>
    <property type="match status" value="1"/>
</dbReference>
<dbReference type="PANTHER" id="PTHR34883:SF17">
    <property type="entry name" value="CUPREDOXIN"/>
    <property type="match status" value="1"/>
</dbReference>
<organism evidence="2 3">
    <name type="scientific">Beauveria bassiana (strain ARSEF 2860)</name>
    <name type="common">White muscardine disease fungus</name>
    <name type="synonym">Tritirachium shiotae</name>
    <dbReference type="NCBI Taxonomy" id="655819"/>
    <lineage>
        <taxon>Eukaryota</taxon>
        <taxon>Fungi</taxon>
        <taxon>Dikarya</taxon>
        <taxon>Ascomycota</taxon>
        <taxon>Pezizomycotina</taxon>
        <taxon>Sordariomycetes</taxon>
        <taxon>Hypocreomycetidae</taxon>
        <taxon>Hypocreales</taxon>
        <taxon>Cordycipitaceae</taxon>
        <taxon>Beauveria</taxon>
    </lineage>
</organism>
<dbReference type="OrthoDB" id="5421909at2759"/>
<dbReference type="InParanoid" id="J5JG75"/>
<accession>J5JG75</accession>
<evidence type="ECO:0000256" key="1">
    <source>
        <dbReference type="SAM" id="SignalP"/>
    </source>
</evidence>
<dbReference type="GeneID" id="19891504"/>
<dbReference type="Proteomes" id="UP000002762">
    <property type="component" value="Unassembled WGS sequence"/>
</dbReference>
<feature type="signal peptide" evidence="1">
    <location>
        <begin position="1"/>
        <end position="23"/>
    </location>
</feature>
<gene>
    <name evidence="2" type="ORF">BBA_08492</name>
</gene>
<dbReference type="PANTHER" id="PTHR34883">
    <property type="entry name" value="SERINE-RICH PROTEIN, PUTATIVE-RELATED-RELATED"/>
    <property type="match status" value="1"/>
</dbReference>
<name>J5JG75_BEAB2</name>
<dbReference type="EMBL" id="JH725184">
    <property type="protein sequence ID" value="EJP62581.1"/>
    <property type="molecule type" value="Genomic_DNA"/>
</dbReference>
<protein>
    <submittedName>
        <fullName evidence="2">Extracellular serine-rich protein</fullName>
    </submittedName>
</protein>
<keyword evidence="1" id="KW-0732">Signal</keyword>
<evidence type="ECO:0000313" key="2">
    <source>
        <dbReference type="EMBL" id="EJP62581.1"/>
    </source>
</evidence>
<dbReference type="InterPro" id="IPR052953">
    <property type="entry name" value="Ser-rich/MCO-related"/>
</dbReference>
<dbReference type="AlphaFoldDB" id="J5JG75"/>
<dbReference type="InterPro" id="IPR008972">
    <property type="entry name" value="Cupredoxin"/>
</dbReference>
<feature type="chain" id="PRO_5003784528" evidence="1">
    <location>
        <begin position="24"/>
        <end position="202"/>
    </location>
</feature>
<keyword evidence="3" id="KW-1185">Reference proteome</keyword>
<proteinExistence type="predicted"/>
<reference evidence="2 3" key="1">
    <citation type="journal article" date="2012" name="Sci. Rep.">
        <title>Genomic perspectives on the evolution of fungal entomopathogenicity in Beauveria bassiana.</title>
        <authorList>
            <person name="Xiao G."/>
            <person name="Ying S.H."/>
            <person name="Zheng P."/>
            <person name="Wang Z.L."/>
            <person name="Zhang S."/>
            <person name="Xie X.Q."/>
            <person name="Shang Y."/>
            <person name="St Leger R.J."/>
            <person name="Zhao G.P."/>
            <person name="Wang C."/>
            <person name="Feng M.G."/>
        </authorList>
    </citation>
    <scope>NUCLEOTIDE SEQUENCE [LARGE SCALE GENOMIC DNA]</scope>
    <source>
        <strain evidence="2 3">ARSEF 2860</strain>
    </source>
</reference>
<dbReference type="Gene3D" id="2.60.40.420">
    <property type="entry name" value="Cupredoxins - blue copper proteins"/>
    <property type="match status" value="1"/>
</dbReference>
<dbReference type="RefSeq" id="XP_008601811.1">
    <property type="nucleotide sequence ID" value="XM_008603589.1"/>
</dbReference>
<evidence type="ECO:0000313" key="3">
    <source>
        <dbReference type="Proteomes" id="UP000002762"/>
    </source>
</evidence>
<sequence length="202" mass="21148">MKITSLLQASVTAIGLLAPSADARAHRRAHYGITIRRNVVANETTGNTLIPVVVGGPQDLFVPNLVRAAVGDVVQFQFSNGNHTVTQSEESEGCTPLQAKDPSAVHSGHIPFQDGQVEVGTFSMVVQSTEPMFLYCATGPHCQTGQVMVINPTTDAQLANYAKVSQSTEASVDGTHVAGGIVSKIALDKAAFVPAPPEEEGA</sequence>
<dbReference type="SUPFAM" id="SSF49503">
    <property type="entry name" value="Cupredoxins"/>
    <property type="match status" value="1"/>
</dbReference>
<dbReference type="HOGENOM" id="CLU_053381_3_2_1"/>